<name>A0ABX7BGY6_9PROT</name>
<dbReference type="RefSeq" id="WP_201079943.1">
    <property type="nucleotide sequence ID" value="NZ_CP067420.1"/>
</dbReference>
<evidence type="ECO:0008006" key="3">
    <source>
        <dbReference type="Google" id="ProtNLM"/>
    </source>
</evidence>
<dbReference type="EMBL" id="CP067420">
    <property type="protein sequence ID" value="QQP91727.1"/>
    <property type="molecule type" value="Genomic_DNA"/>
</dbReference>
<proteinExistence type="predicted"/>
<keyword evidence="2" id="KW-1185">Reference proteome</keyword>
<accession>A0ABX7BGY6</accession>
<sequence length="192" mass="20334">MSPSSPLLMSLFAMAAGGMMLVQGLGWQPEEPAVDIPPGSIEAERVRSQDTGGQVAADIDELLRRPAFTPGRRPYVPAGVESAAAEEEPAQSDVPVPQVLGVAVSSARAVAVVLDADAGRTRRVAPGDELAGWRVVAIDRERVTFGSDAVQAVVYLKRSGDQQRVEVTPTVAEVAERVLREASRKPEPGPLF</sequence>
<protein>
    <recommendedName>
        <fullName evidence="3">Type II secretion system protein GspC N-terminal domain-containing protein</fullName>
    </recommendedName>
</protein>
<gene>
    <name evidence="1" type="ORF">IGS68_11205</name>
</gene>
<dbReference type="Proteomes" id="UP000595197">
    <property type="component" value="Chromosome"/>
</dbReference>
<organism evidence="1 2">
    <name type="scientific">Skermanella cutis</name>
    <dbReference type="NCBI Taxonomy" id="2775420"/>
    <lineage>
        <taxon>Bacteria</taxon>
        <taxon>Pseudomonadati</taxon>
        <taxon>Pseudomonadota</taxon>
        <taxon>Alphaproteobacteria</taxon>
        <taxon>Rhodospirillales</taxon>
        <taxon>Azospirillaceae</taxon>
        <taxon>Skermanella</taxon>
    </lineage>
</organism>
<reference evidence="1" key="1">
    <citation type="submission" date="2021-02" db="EMBL/GenBank/DDBJ databases">
        <title>Skermanella TT6 skin isolate.</title>
        <authorList>
            <person name="Lee K."/>
            <person name="Ganzorig M."/>
        </authorList>
    </citation>
    <scope>NUCLEOTIDE SEQUENCE</scope>
    <source>
        <strain evidence="1">TT6</strain>
    </source>
</reference>
<evidence type="ECO:0000313" key="1">
    <source>
        <dbReference type="EMBL" id="QQP91727.1"/>
    </source>
</evidence>
<evidence type="ECO:0000313" key="2">
    <source>
        <dbReference type="Proteomes" id="UP000595197"/>
    </source>
</evidence>